<name>A0A9D4DZV1_DREPO</name>
<reference evidence="1" key="2">
    <citation type="submission" date="2020-11" db="EMBL/GenBank/DDBJ databases">
        <authorList>
            <person name="McCartney M.A."/>
            <person name="Auch B."/>
            <person name="Kono T."/>
            <person name="Mallez S."/>
            <person name="Becker A."/>
            <person name="Gohl D.M."/>
            <person name="Silverstein K.A.T."/>
            <person name="Koren S."/>
            <person name="Bechman K.B."/>
            <person name="Herman A."/>
            <person name="Abrahante J.E."/>
            <person name="Garbe J."/>
        </authorList>
    </citation>
    <scope>NUCLEOTIDE SEQUENCE</scope>
    <source>
        <strain evidence="1">Duluth1</strain>
        <tissue evidence="1">Whole animal</tissue>
    </source>
</reference>
<evidence type="ECO:0000313" key="1">
    <source>
        <dbReference type="EMBL" id="KAH3769840.1"/>
    </source>
</evidence>
<dbReference type="AlphaFoldDB" id="A0A9D4DZV1"/>
<dbReference type="Proteomes" id="UP000828390">
    <property type="component" value="Unassembled WGS sequence"/>
</dbReference>
<reference evidence="1" key="1">
    <citation type="journal article" date="2019" name="bioRxiv">
        <title>The Genome of the Zebra Mussel, Dreissena polymorpha: A Resource for Invasive Species Research.</title>
        <authorList>
            <person name="McCartney M.A."/>
            <person name="Auch B."/>
            <person name="Kono T."/>
            <person name="Mallez S."/>
            <person name="Zhang Y."/>
            <person name="Obille A."/>
            <person name="Becker A."/>
            <person name="Abrahante J.E."/>
            <person name="Garbe J."/>
            <person name="Badalamenti J.P."/>
            <person name="Herman A."/>
            <person name="Mangelson H."/>
            <person name="Liachko I."/>
            <person name="Sullivan S."/>
            <person name="Sone E.D."/>
            <person name="Koren S."/>
            <person name="Silverstein K.A.T."/>
            <person name="Beckman K.B."/>
            <person name="Gohl D.M."/>
        </authorList>
    </citation>
    <scope>NUCLEOTIDE SEQUENCE</scope>
    <source>
        <strain evidence="1">Duluth1</strain>
        <tissue evidence="1">Whole animal</tissue>
    </source>
</reference>
<comment type="caution">
    <text evidence="1">The sequence shown here is derived from an EMBL/GenBank/DDBJ whole genome shotgun (WGS) entry which is preliminary data.</text>
</comment>
<sequence length="52" mass="5956">MTVKRNPINRGTLGGGVFVLVHEDLVTEEKAELVTNCEIEWVQIKLKTIRNY</sequence>
<protein>
    <submittedName>
        <fullName evidence="1">Uncharacterized protein</fullName>
    </submittedName>
</protein>
<proteinExistence type="predicted"/>
<organism evidence="1 2">
    <name type="scientific">Dreissena polymorpha</name>
    <name type="common">Zebra mussel</name>
    <name type="synonym">Mytilus polymorpha</name>
    <dbReference type="NCBI Taxonomy" id="45954"/>
    <lineage>
        <taxon>Eukaryota</taxon>
        <taxon>Metazoa</taxon>
        <taxon>Spiralia</taxon>
        <taxon>Lophotrochozoa</taxon>
        <taxon>Mollusca</taxon>
        <taxon>Bivalvia</taxon>
        <taxon>Autobranchia</taxon>
        <taxon>Heteroconchia</taxon>
        <taxon>Euheterodonta</taxon>
        <taxon>Imparidentia</taxon>
        <taxon>Neoheterodontei</taxon>
        <taxon>Myida</taxon>
        <taxon>Dreissenoidea</taxon>
        <taxon>Dreissenidae</taxon>
        <taxon>Dreissena</taxon>
    </lineage>
</organism>
<keyword evidence="2" id="KW-1185">Reference proteome</keyword>
<evidence type="ECO:0000313" key="2">
    <source>
        <dbReference type="Proteomes" id="UP000828390"/>
    </source>
</evidence>
<accession>A0A9D4DZV1</accession>
<dbReference type="EMBL" id="JAIWYP010000009">
    <property type="protein sequence ID" value="KAH3769840.1"/>
    <property type="molecule type" value="Genomic_DNA"/>
</dbReference>
<gene>
    <name evidence="1" type="ORF">DPMN_171118</name>
</gene>